<dbReference type="Proteomes" id="UP000050525">
    <property type="component" value="Unassembled WGS sequence"/>
</dbReference>
<evidence type="ECO:0000313" key="1">
    <source>
        <dbReference type="EMBL" id="KYO30660.1"/>
    </source>
</evidence>
<dbReference type="AlphaFoldDB" id="A0A151N1M6"/>
<gene>
    <name evidence="1" type="ORF">Y1Q_0008289</name>
</gene>
<proteinExistence type="predicted"/>
<evidence type="ECO:0000313" key="2">
    <source>
        <dbReference type="Proteomes" id="UP000050525"/>
    </source>
</evidence>
<comment type="caution">
    <text evidence="1">The sequence shown here is derived from an EMBL/GenBank/DDBJ whole genome shotgun (WGS) entry which is preliminary data.</text>
</comment>
<sequence>MKPTKRQQLALRADPKPVRNADPLEIVSSLLAPVLLPKTAKRNGALQRKGKSWAQLLKACFCWTANDIRGKPMYGASKGCMIGIEVKAHTRPCPAYSFKPDQTHNGKLAQISRIHAEK</sequence>
<dbReference type="EMBL" id="AKHW03004154">
    <property type="protein sequence ID" value="KYO30660.1"/>
    <property type="molecule type" value="Genomic_DNA"/>
</dbReference>
<accession>A0A151N1M6</accession>
<keyword evidence="2" id="KW-1185">Reference proteome</keyword>
<reference evidence="1 2" key="1">
    <citation type="journal article" date="2012" name="Genome Biol.">
        <title>Sequencing three crocodilian genomes to illuminate the evolution of archosaurs and amniotes.</title>
        <authorList>
            <person name="St John J.A."/>
            <person name="Braun E.L."/>
            <person name="Isberg S.R."/>
            <person name="Miles L.G."/>
            <person name="Chong A.Y."/>
            <person name="Gongora J."/>
            <person name="Dalzell P."/>
            <person name="Moran C."/>
            <person name="Bed'hom B."/>
            <person name="Abzhanov A."/>
            <person name="Burgess S.C."/>
            <person name="Cooksey A.M."/>
            <person name="Castoe T.A."/>
            <person name="Crawford N.G."/>
            <person name="Densmore L.D."/>
            <person name="Drew J.C."/>
            <person name="Edwards S.V."/>
            <person name="Faircloth B.C."/>
            <person name="Fujita M.K."/>
            <person name="Greenwold M.J."/>
            <person name="Hoffmann F.G."/>
            <person name="Howard J.M."/>
            <person name="Iguchi T."/>
            <person name="Janes D.E."/>
            <person name="Khan S.Y."/>
            <person name="Kohno S."/>
            <person name="de Koning A.J."/>
            <person name="Lance S.L."/>
            <person name="McCarthy F.M."/>
            <person name="McCormack J.E."/>
            <person name="Merchant M.E."/>
            <person name="Peterson D.G."/>
            <person name="Pollock D.D."/>
            <person name="Pourmand N."/>
            <person name="Raney B.J."/>
            <person name="Roessler K.A."/>
            <person name="Sanford J.R."/>
            <person name="Sawyer R.H."/>
            <person name="Schmidt C.J."/>
            <person name="Triplett E.W."/>
            <person name="Tuberville T.D."/>
            <person name="Venegas-Anaya M."/>
            <person name="Howard J.T."/>
            <person name="Jarvis E.D."/>
            <person name="Guillette L.J.Jr."/>
            <person name="Glenn T.C."/>
            <person name="Green R.E."/>
            <person name="Ray D.A."/>
        </authorList>
    </citation>
    <scope>NUCLEOTIDE SEQUENCE [LARGE SCALE GENOMIC DNA]</scope>
    <source>
        <strain evidence="1">KSC_2009_1</strain>
    </source>
</reference>
<protein>
    <submittedName>
        <fullName evidence="1">Uncharacterized protein</fullName>
    </submittedName>
</protein>
<name>A0A151N1M6_ALLMI</name>
<organism evidence="1 2">
    <name type="scientific">Alligator mississippiensis</name>
    <name type="common">American alligator</name>
    <dbReference type="NCBI Taxonomy" id="8496"/>
    <lineage>
        <taxon>Eukaryota</taxon>
        <taxon>Metazoa</taxon>
        <taxon>Chordata</taxon>
        <taxon>Craniata</taxon>
        <taxon>Vertebrata</taxon>
        <taxon>Euteleostomi</taxon>
        <taxon>Archelosauria</taxon>
        <taxon>Archosauria</taxon>
        <taxon>Crocodylia</taxon>
        <taxon>Alligatoridae</taxon>
        <taxon>Alligatorinae</taxon>
        <taxon>Alligator</taxon>
    </lineage>
</organism>